<accession>L7V8W7</accession>
<reference evidence="1 2" key="1">
    <citation type="journal article" date="2013" name="J. Bacteriol.">
        <title>Complete Genome Sequence of the Frog Pathogen Mycobacterium ulcerans Ecovar Liflandii.</title>
        <authorList>
            <person name="Tobias N.J."/>
            <person name="Doig K.D."/>
            <person name="Medema M.H."/>
            <person name="Chen H."/>
            <person name="Haring V."/>
            <person name="Moore R."/>
            <person name="Seemann T."/>
            <person name="Stinear T.P."/>
        </authorList>
    </citation>
    <scope>NUCLEOTIDE SEQUENCE [LARGE SCALE GENOMIC DNA]</scope>
    <source>
        <strain evidence="1 2">128FXT</strain>
    </source>
</reference>
<dbReference type="AlphaFoldDB" id="L7V8W7"/>
<name>L7V8W7_MYCL1</name>
<organism evidence="1 2">
    <name type="scientific">Mycobacterium liflandii (strain 128FXT)</name>
    <dbReference type="NCBI Taxonomy" id="459424"/>
    <lineage>
        <taxon>Bacteria</taxon>
        <taxon>Bacillati</taxon>
        <taxon>Actinomycetota</taxon>
        <taxon>Actinomycetes</taxon>
        <taxon>Mycobacteriales</taxon>
        <taxon>Mycobacteriaceae</taxon>
        <taxon>Mycobacterium</taxon>
        <taxon>Mycobacterium ulcerans group</taxon>
    </lineage>
</organism>
<dbReference type="Proteomes" id="UP000011157">
    <property type="component" value="Chromosome"/>
</dbReference>
<keyword evidence="2" id="KW-1185">Reference proteome</keyword>
<gene>
    <name evidence="1" type="ordered locus">MULP_01935</name>
</gene>
<evidence type="ECO:0000313" key="2">
    <source>
        <dbReference type="Proteomes" id="UP000011157"/>
    </source>
</evidence>
<protein>
    <submittedName>
        <fullName evidence="1">Uncharacterized protein</fullName>
    </submittedName>
</protein>
<dbReference type="HOGENOM" id="CLU_3137915_0_0_11"/>
<dbReference type="KEGG" id="mli:MULP_01935"/>
<evidence type="ECO:0000313" key="1">
    <source>
        <dbReference type="EMBL" id="AGC61844.1"/>
    </source>
</evidence>
<dbReference type="EMBL" id="CP003899">
    <property type="protein sequence ID" value="AGC61844.1"/>
    <property type="molecule type" value="Genomic_DNA"/>
</dbReference>
<sequence>MLPLSQLDASPKTAGILVLAVETSYLTQLDIGHTCLKFHRTYDRFPRGGHEISAQC</sequence>
<proteinExistence type="predicted"/>
<dbReference type="PATRIC" id="fig|459424.11.peg.1985"/>